<feature type="transmembrane region" description="Helical" evidence="1">
    <location>
        <begin position="46"/>
        <end position="67"/>
    </location>
</feature>
<evidence type="ECO:0000313" key="3">
    <source>
        <dbReference type="Proteomes" id="UP000076858"/>
    </source>
</evidence>
<dbReference type="Proteomes" id="UP000076858">
    <property type="component" value="Unassembled WGS sequence"/>
</dbReference>
<dbReference type="EMBL" id="LRGB01014789">
    <property type="protein sequence ID" value="KZR99084.1"/>
    <property type="molecule type" value="Genomic_DNA"/>
</dbReference>
<dbReference type="AlphaFoldDB" id="A0A162D5F2"/>
<sequence length="71" mass="8019">MAELFNCCAATTSDTFWQMVHSFKELSLPVTHHIQLSGISPEHFCVPILISSTIAAFGYFCLSRCCLRRHN</sequence>
<keyword evidence="1" id="KW-0812">Transmembrane</keyword>
<gene>
    <name evidence="2" type="ORF">APZ42_005208</name>
</gene>
<name>A0A162D5F2_9CRUS</name>
<reference evidence="2 3" key="1">
    <citation type="submission" date="2016-03" db="EMBL/GenBank/DDBJ databases">
        <title>EvidentialGene: Evidence-directed Construction of Genes on Genomes.</title>
        <authorList>
            <person name="Gilbert D.G."/>
            <person name="Choi J.-H."/>
            <person name="Mockaitis K."/>
            <person name="Colbourne J."/>
            <person name="Pfrender M."/>
        </authorList>
    </citation>
    <scope>NUCLEOTIDE SEQUENCE [LARGE SCALE GENOMIC DNA]</scope>
    <source>
        <strain evidence="2 3">Xinb3</strain>
        <tissue evidence="2">Complete organism</tissue>
    </source>
</reference>
<proteinExistence type="predicted"/>
<organism evidence="2 3">
    <name type="scientific">Daphnia magna</name>
    <dbReference type="NCBI Taxonomy" id="35525"/>
    <lineage>
        <taxon>Eukaryota</taxon>
        <taxon>Metazoa</taxon>
        <taxon>Ecdysozoa</taxon>
        <taxon>Arthropoda</taxon>
        <taxon>Crustacea</taxon>
        <taxon>Branchiopoda</taxon>
        <taxon>Diplostraca</taxon>
        <taxon>Cladocera</taxon>
        <taxon>Anomopoda</taxon>
        <taxon>Daphniidae</taxon>
        <taxon>Daphnia</taxon>
    </lineage>
</organism>
<comment type="caution">
    <text evidence="2">The sequence shown here is derived from an EMBL/GenBank/DDBJ whole genome shotgun (WGS) entry which is preliminary data.</text>
</comment>
<accession>A0A162D5F2</accession>
<keyword evidence="1" id="KW-1133">Transmembrane helix</keyword>
<evidence type="ECO:0000313" key="2">
    <source>
        <dbReference type="EMBL" id="KZR99084.1"/>
    </source>
</evidence>
<protein>
    <submittedName>
        <fullName evidence="2">Uncharacterized protein</fullName>
    </submittedName>
</protein>
<keyword evidence="3" id="KW-1185">Reference proteome</keyword>
<evidence type="ECO:0000256" key="1">
    <source>
        <dbReference type="SAM" id="Phobius"/>
    </source>
</evidence>
<keyword evidence="1" id="KW-0472">Membrane</keyword>